<comment type="caution">
    <text evidence="3">The sequence shown here is derived from an EMBL/GenBank/DDBJ whole genome shotgun (WGS) entry which is preliminary data.</text>
</comment>
<feature type="compositionally biased region" description="Basic and acidic residues" evidence="1">
    <location>
        <begin position="508"/>
        <end position="518"/>
    </location>
</feature>
<dbReference type="Pfam" id="PF02720">
    <property type="entry name" value="DUF222"/>
    <property type="match status" value="1"/>
</dbReference>
<keyword evidence="4" id="KW-1185">Reference proteome</keyword>
<gene>
    <name evidence="3" type="ORF">ACFQQL_06370</name>
</gene>
<accession>A0ABW2Q6V5</accession>
<evidence type="ECO:0000259" key="2">
    <source>
        <dbReference type="Pfam" id="PF02720"/>
    </source>
</evidence>
<feature type="compositionally biased region" description="Low complexity" evidence="1">
    <location>
        <begin position="50"/>
        <end position="62"/>
    </location>
</feature>
<dbReference type="InterPro" id="IPR003870">
    <property type="entry name" value="DUF222"/>
</dbReference>
<feature type="compositionally biased region" description="Low complexity" evidence="1">
    <location>
        <begin position="13"/>
        <end position="22"/>
    </location>
</feature>
<feature type="domain" description="DUF222" evidence="2">
    <location>
        <begin position="110"/>
        <end position="412"/>
    </location>
</feature>
<reference evidence="4" key="1">
    <citation type="journal article" date="2019" name="Int. J. Syst. Evol. Microbiol.">
        <title>The Global Catalogue of Microorganisms (GCM) 10K type strain sequencing project: providing services to taxonomists for standard genome sequencing and annotation.</title>
        <authorList>
            <consortium name="The Broad Institute Genomics Platform"/>
            <consortium name="The Broad Institute Genome Sequencing Center for Infectious Disease"/>
            <person name="Wu L."/>
            <person name="Ma J."/>
        </authorList>
    </citation>
    <scope>NUCLEOTIDE SEQUENCE [LARGE SCALE GENOMIC DNA]</scope>
    <source>
        <strain evidence="4">JCM 1490</strain>
    </source>
</reference>
<dbReference type="RefSeq" id="WP_382392398.1">
    <property type="nucleotide sequence ID" value="NZ_JBHTCQ010000001.1"/>
</dbReference>
<feature type="region of interest" description="Disordered" evidence="1">
    <location>
        <begin position="313"/>
        <end position="336"/>
    </location>
</feature>
<feature type="region of interest" description="Disordered" evidence="1">
    <location>
        <begin position="477"/>
        <end position="518"/>
    </location>
</feature>
<dbReference type="CDD" id="cd00085">
    <property type="entry name" value="HNHc"/>
    <property type="match status" value="1"/>
</dbReference>
<name>A0ABW2Q6V5_9MICO</name>
<evidence type="ECO:0000313" key="3">
    <source>
        <dbReference type="EMBL" id="MFC7404729.1"/>
    </source>
</evidence>
<evidence type="ECO:0000313" key="4">
    <source>
        <dbReference type="Proteomes" id="UP001596455"/>
    </source>
</evidence>
<feature type="compositionally biased region" description="Pro residues" evidence="1">
    <location>
        <begin position="494"/>
        <end position="506"/>
    </location>
</feature>
<organism evidence="3 4">
    <name type="scientific">Georgenia alba</name>
    <dbReference type="NCBI Taxonomy" id="2233858"/>
    <lineage>
        <taxon>Bacteria</taxon>
        <taxon>Bacillati</taxon>
        <taxon>Actinomycetota</taxon>
        <taxon>Actinomycetes</taxon>
        <taxon>Micrococcales</taxon>
        <taxon>Bogoriellaceae</taxon>
        <taxon>Georgenia</taxon>
    </lineage>
</organism>
<dbReference type="Proteomes" id="UP001596455">
    <property type="component" value="Unassembled WGS sequence"/>
</dbReference>
<feature type="region of interest" description="Disordered" evidence="1">
    <location>
        <begin position="13"/>
        <end position="62"/>
    </location>
</feature>
<sequence>MFEELEEWLAGNAGAGRAATATVPHGSDTRASASPTSDDARPADARASHSDPGASPAPAAPLFSRFGLTDEAACRLESLRGGDRLAEELFGLEPAELSDAALLEAVAGFERLTSAAVAGRSRCLSELLARRGTSSRAADGVVDEVRARLGQTGVAAQATVGLAIQLEAYPEVADALAAGEVDARKAAVLVDRQSGVSESDHRALTKELLPQASTRTTTWLRDRIRSHALATDPEAGRLRREQEHSRRCVSVEALPDAMARVSAYLRGDDAQRVKASLDSLADAARTDGDDRNVDQRRADVFVDVLTGAVAAGPAEPAARIKEEPASGGLATERPGRSRTQLHVTVGAGTLLGLDEEPAVLAGHGPIPAELARELAADATWRGLFTDAAGQFAALGTRAYRPGVVLERTVKARHVRCTFPGCRQPARYTDLDHITAYDHARARDERTAPQTTEANLHPLCRRHHNLKTSGRWAARREGGALRWRAPTGHTYRYEPQPPPGARPPGSPPHGDDPGRPPPF</sequence>
<dbReference type="InterPro" id="IPR003615">
    <property type="entry name" value="HNH_nuc"/>
</dbReference>
<evidence type="ECO:0000256" key="1">
    <source>
        <dbReference type="SAM" id="MobiDB-lite"/>
    </source>
</evidence>
<proteinExistence type="predicted"/>
<dbReference type="EMBL" id="JBHTCQ010000001">
    <property type="protein sequence ID" value="MFC7404729.1"/>
    <property type="molecule type" value="Genomic_DNA"/>
</dbReference>
<feature type="compositionally biased region" description="Basic and acidic residues" evidence="1">
    <location>
        <begin position="38"/>
        <end position="49"/>
    </location>
</feature>
<protein>
    <submittedName>
        <fullName evidence="3">DUF222 domain-containing protein</fullName>
    </submittedName>
</protein>